<organism evidence="2 3">
    <name type="scientific">Hirundo rustica rustica</name>
    <dbReference type="NCBI Taxonomy" id="333673"/>
    <lineage>
        <taxon>Eukaryota</taxon>
        <taxon>Metazoa</taxon>
        <taxon>Chordata</taxon>
        <taxon>Craniata</taxon>
        <taxon>Vertebrata</taxon>
        <taxon>Euteleostomi</taxon>
        <taxon>Archelosauria</taxon>
        <taxon>Archosauria</taxon>
        <taxon>Dinosauria</taxon>
        <taxon>Saurischia</taxon>
        <taxon>Theropoda</taxon>
        <taxon>Coelurosauria</taxon>
        <taxon>Aves</taxon>
        <taxon>Neognathae</taxon>
        <taxon>Neoaves</taxon>
        <taxon>Telluraves</taxon>
        <taxon>Australaves</taxon>
        <taxon>Passeriformes</taxon>
        <taxon>Sylvioidea</taxon>
        <taxon>Hirundinidae</taxon>
        <taxon>Hirundo</taxon>
    </lineage>
</organism>
<gene>
    <name evidence="2" type="ORF">DUI87_14918</name>
</gene>
<reference evidence="2 3" key="1">
    <citation type="submission" date="2018-07" db="EMBL/GenBank/DDBJ databases">
        <title>A high quality draft genome assembly of the barn swallow (H. rustica rustica).</title>
        <authorList>
            <person name="Formenti G."/>
            <person name="Chiara M."/>
            <person name="Poveda L."/>
            <person name="Francoijs K.-J."/>
            <person name="Bonisoli-Alquati A."/>
            <person name="Canova L."/>
            <person name="Gianfranceschi L."/>
            <person name="Horner D.S."/>
            <person name="Saino N."/>
        </authorList>
    </citation>
    <scope>NUCLEOTIDE SEQUENCE [LARGE SCALE GENOMIC DNA]</scope>
    <source>
        <strain evidence="2">Chelidonia</strain>
        <tissue evidence="2">Blood</tissue>
    </source>
</reference>
<evidence type="ECO:0000313" key="3">
    <source>
        <dbReference type="Proteomes" id="UP000269221"/>
    </source>
</evidence>
<feature type="region of interest" description="Disordered" evidence="1">
    <location>
        <begin position="54"/>
        <end position="80"/>
    </location>
</feature>
<proteinExistence type="predicted"/>
<keyword evidence="3" id="KW-1185">Reference proteome</keyword>
<evidence type="ECO:0000313" key="2">
    <source>
        <dbReference type="EMBL" id="RMC08670.1"/>
    </source>
</evidence>
<dbReference type="Proteomes" id="UP000269221">
    <property type="component" value="Unassembled WGS sequence"/>
</dbReference>
<sequence>MQWVLRARQENGLQGESPVPGILPWAGLTEKEILSHLSFRHRSKAGLTLRITPWQDEDVSPDKAQGSQQNEAGGLAGGIGDKTCIFVDKNKLLDSLAEQCSIQHMGVLAPWERK</sequence>
<comment type="caution">
    <text evidence="2">The sequence shown here is derived from an EMBL/GenBank/DDBJ whole genome shotgun (WGS) entry which is preliminary data.</text>
</comment>
<name>A0A3M0KC67_HIRRU</name>
<accession>A0A3M0KC67</accession>
<protein>
    <submittedName>
        <fullName evidence="2">Uncharacterized protein</fullName>
    </submittedName>
</protein>
<evidence type="ECO:0000256" key="1">
    <source>
        <dbReference type="SAM" id="MobiDB-lite"/>
    </source>
</evidence>
<dbReference type="AlphaFoldDB" id="A0A3M0KC67"/>
<dbReference type="EMBL" id="QRBI01000117">
    <property type="protein sequence ID" value="RMC08670.1"/>
    <property type="molecule type" value="Genomic_DNA"/>
</dbReference>